<dbReference type="AlphaFoldDB" id="A0A1C3Y4H6"/>
<dbReference type="Gene3D" id="3.40.50.720">
    <property type="entry name" value="NAD(P)-binding Rossmann-like Domain"/>
    <property type="match status" value="1"/>
</dbReference>
<reference evidence="5 6" key="1">
    <citation type="submission" date="2016-08" db="EMBL/GenBank/DDBJ databases">
        <authorList>
            <person name="Seilhamer J.J."/>
        </authorList>
    </citation>
    <scope>NUCLEOTIDE SEQUENCE [LARGE SCALE GENOMIC DNA]</scope>
    <source>
        <strain evidence="5 6">HBR26</strain>
    </source>
</reference>
<dbReference type="Pfam" id="PF08240">
    <property type="entry name" value="ADH_N"/>
    <property type="match status" value="1"/>
</dbReference>
<dbReference type="SUPFAM" id="SSF51735">
    <property type="entry name" value="NAD(P)-binding Rossmann-fold domains"/>
    <property type="match status" value="1"/>
</dbReference>
<sequence length="367" mass="39864">MSRRGRGIAWFQSAFRLNLHCRAAGSITATKVRPMKAFLTDRYKKGGALRLGQSPEPQLRDNDVMVEIHAASVNPLDAKIRDGEFKLILPYRLPLVLGNDVAGVVVRVGANVRQFKPGDEIYARPGKDRIGTFAEYIAIDSADIALKPANLSMEEAASIPLVALTAWQALVERANLQKGQRVLIHAGSGGVGTIAVQLAKHFGAHVATTASTANVALVKSLGADVVVDYKKDDFEKLLKGYDVVLNSLGKETLEKSLAVLKPGGKLISISGPPDPDFARENGFGWLLQQVMRFLSFGIRRKSKRRGIGYSFLFMKANGAQLAKITALIEAGAIRPVIDRTFQFDKTNEALDYVETGRAKGKVVIAVK</sequence>
<comment type="similarity">
    <text evidence="1">Belongs to the zinc-containing alcohol dehydrogenase family. Quinone oxidoreductase subfamily.</text>
</comment>
<dbReference type="InterPro" id="IPR036291">
    <property type="entry name" value="NAD(P)-bd_dom_sf"/>
</dbReference>
<dbReference type="InterPro" id="IPR013154">
    <property type="entry name" value="ADH-like_N"/>
</dbReference>
<keyword evidence="2" id="KW-0809">Transit peptide</keyword>
<dbReference type="GO" id="GO:0008270">
    <property type="term" value="F:zinc ion binding"/>
    <property type="evidence" value="ECO:0007669"/>
    <property type="project" value="InterPro"/>
</dbReference>
<dbReference type="PROSITE" id="PS01162">
    <property type="entry name" value="QOR_ZETA_CRYSTAL"/>
    <property type="match status" value="1"/>
</dbReference>
<name>A0A1C3Y4H6_9HYPH</name>
<dbReference type="EMBL" id="FMAJ01000006">
    <property type="protein sequence ID" value="SCB59299.1"/>
    <property type="molecule type" value="Genomic_DNA"/>
</dbReference>
<dbReference type="InterPro" id="IPR011032">
    <property type="entry name" value="GroES-like_sf"/>
</dbReference>
<evidence type="ECO:0000313" key="6">
    <source>
        <dbReference type="Proteomes" id="UP000198723"/>
    </source>
</evidence>
<proteinExistence type="inferred from homology"/>
<dbReference type="PANTHER" id="PTHR11695:SF294">
    <property type="entry name" value="RETICULON-4-INTERACTING PROTEIN 1, MITOCHONDRIAL"/>
    <property type="match status" value="1"/>
</dbReference>
<dbReference type="Proteomes" id="UP000198723">
    <property type="component" value="Unassembled WGS sequence"/>
</dbReference>
<keyword evidence="3" id="KW-0560">Oxidoreductase</keyword>
<organism evidence="5 6">
    <name type="scientific">Rhizobium aethiopicum</name>
    <dbReference type="NCBI Taxonomy" id="1138170"/>
    <lineage>
        <taxon>Bacteria</taxon>
        <taxon>Pseudomonadati</taxon>
        <taxon>Pseudomonadota</taxon>
        <taxon>Alphaproteobacteria</taxon>
        <taxon>Hyphomicrobiales</taxon>
        <taxon>Rhizobiaceae</taxon>
        <taxon>Rhizobium/Agrobacterium group</taxon>
        <taxon>Rhizobium</taxon>
    </lineage>
</organism>
<evidence type="ECO:0000256" key="3">
    <source>
        <dbReference type="ARBA" id="ARBA00023002"/>
    </source>
</evidence>
<dbReference type="PANTHER" id="PTHR11695">
    <property type="entry name" value="ALCOHOL DEHYDROGENASE RELATED"/>
    <property type="match status" value="1"/>
</dbReference>
<dbReference type="FunFam" id="3.40.50.720:FF:000147">
    <property type="entry name" value="Reticulon-4-interacting protein 1 homolog, mitochondrial"/>
    <property type="match status" value="1"/>
</dbReference>
<dbReference type="Gene3D" id="3.90.180.10">
    <property type="entry name" value="Medium-chain alcohol dehydrogenases, catalytic domain"/>
    <property type="match status" value="1"/>
</dbReference>
<protein>
    <submittedName>
        <fullName evidence="5">NADPH:quinone reductase</fullName>
    </submittedName>
</protein>
<dbReference type="CDD" id="cd05289">
    <property type="entry name" value="MDR_like_2"/>
    <property type="match status" value="1"/>
</dbReference>
<dbReference type="SMART" id="SM00829">
    <property type="entry name" value="PKS_ER"/>
    <property type="match status" value="1"/>
</dbReference>
<feature type="domain" description="Enoyl reductase (ER)" evidence="4">
    <location>
        <begin position="46"/>
        <end position="364"/>
    </location>
</feature>
<dbReference type="InterPro" id="IPR002364">
    <property type="entry name" value="Quin_OxRdtase/zeta-crystal_CS"/>
</dbReference>
<dbReference type="SUPFAM" id="SSF50129">
    <property type="entry name" value="GroES-like"/>
    <property type="match status" value="1"/>
</dbReference>
<evidence type="ECO:0000313" key="5">
    <source>
        <dbReference type="EMBL" id="SCB59299.1"/>
    </source>
</evidence>
<gene>
    <name evidence="5" type="ORF">GA0061105_106346</name>
</gene>
<dbReference type="STRING" id="1138170.GA0061105_106346"/>
<evidence type="ECO:0000256" key="2">
    <source>
        <dbReference type="ARBA" id="ARBA00022946"/>
    </source>
</evidence>
<dbReference type="Pfam" id="PF13602">
    <property type="entry name" value="ADH_zinc_N_2"/>
    <property type="match status" value="1"/>
</dbReference>
<evidence type="ECO:0000256" key="1">
    <source>
        <dbReference type="ARBA" id="ARBA00010371"/>
    </source>
</evidence>
<dbReference type="InterPro" id="IPR050700">
    <property type="entry name" value="YIM1/Zinc_Alcohol_DH_Fams"/>
</dbReference>
<evidence type="ECO:0000259" key="4">
    <source>
        <dbReference type="SMART" id="SM00829"/>
    </source>
</evidence>
<accession>A0A1C3Y4H6</accession>
<dbReference type="InterPro" id="IPR020843">
    <property type="entry name" value="ER"/>
</dbReference>
<dbReference type="GO" id="GO:0016491">
    <property type="term" value="F:oxidoreductase activity"/>
    <property type="evidence" value="ECO:0007669"/>
    <property type="project" value="UniProtKB-KW"/>
</dbReference>